<evidence type="ECO:0000256" key="5">
    <source>
        <dbReference type="SAM" id="SignalP"/>
    </source>
</evidence>
<dbReference type="RefSeq" id="WP_135268455.1">
    <property type="nucleotide sequence ID" value="NZ_CP038436.1"/>
</dbReference>
<keyword evidence="7" id="KW-1185">Reference proteome</keyword>
<dbReference type="Pfam" id="PF07681">
    <property type="entry name" value="DoxX"/>
    <property type="match status" value="1"/>
</dbReference>
<evidence type="ECO:0000313" key="7">
    <source>
        <dbReference type="Proteomes" id="UP000294853"/>
    </source>
</evidence>
<proteinExistence type="predicted"/>
<dbReference type="GO" id="GO:0016020">
    <property type="term" value="C:membrane"/>
    <property type="evidence" value="ECO:0007669"/>
    <property type="project" value="UniProtKB-SubCell"/>
</dbReference>
<keyword evidence="3" id="KW-1133">Transmembrane helix</keyword>
<dbReference type="EMBL" id="CP038436">
    <property type="protein sequence ID" value="QBX56468.1"/>
    <property type="molecule type" value="Genomic_DNA"/>
</dbReference>
<organism evidence="6 7">
    <name type="scientific">Nocardioides seonyuensis</name>
    <dbReference type="NCBI Taxonomy" id="2518371"/>
    <lineage>
        <taxon>Bacteria</taxon>
        <taxon>Bacillati</taxon>
        <taxon>Actinomycetota</taxon>
        <taxon>Actinomycetes</taxon>
        <taxon>Propionibacteriales</taxon>
        <taxon>Nocardioidaceae</taxon>
        <taxon>Nocardioides</taxon>
    </lineage>
</organism>
<sequence length="176" mass="18493">MTITRLLARPMLSSLFVVGAVNALKNAQASAARAKPVTDKVVPMAQRAMPGAPIPTDAVTLVRLNAAAQLAGAAALATGRAPRLSAAVLAASLVPTTAAGHRFWEESDPATRSQQKLHFFKNVSVLGGLLLAAVDTDGKPGMAWRARRAAGDVRREARQLAKDARREAKLARAQLT</sequence>
<dbReference type="InterPro" id="IPR032808">
    <property type="entry name" value="DoxX"/>
</dbReference>
<keyword evidence="4" id="KW-0472">Membrane</keyword>
<dbReference type="OrthoDB" id="329282at2"/>
<keyword evidence="2" id="KW-0812">Transmembrane</keyword>
<evidence type="ECO:0000256" key="3">
    <source>
        <dbReference type="ARBA" id="ARBA00022989"/>
    </source>
</evidence>
<dbReference type="AlphaFoldDB" id="A0A4P7IGS3"/>
<reference evidence="6 7" key="1">
    <citation type="submission" date="2019-03" db="EMBL/GenBank/DDBJ databases">
        <title>Three New Species of Nocardioides, Nocardioides euryhalodurans sp. nov., Nocardioides seonyuensis sp. nov. and Nocardioides eburneoflavus sp. nov. Iolated from Soil.</title>
        <authorList>
            <person name="Roh S.G."/>
            <person name="Lee C."/>
            <person name="Kim M.-K."/>
            <person name="Kim S.B."/>
        </authorList>
    </citation>
    <scope>NUCLEOTIDE SEQUENCE [LARGE SCALE GENOMIC DNA]</scope>
    <source>
        <strain evidence="6 7">MMS17-SY207-3</strain>
    </source>
</reference>
<evidence type="ECO:0000256" key="2">
    <source>
        <dbReference type="ARBA" id="ARBA00022692"/>
    </source>
</evidence>
<dbReference type="KEGG" id="nsn:EXE58_14000"/>
<protein>
    <submittedName>
        <fullName evidence="6">DoxX family protein</fullName>
    </submittedName>
</protein>
<evidence type="ECO:0000256" key="1">
    <source>
        <dbReference type="ARBA" id="ARBA00004141"/>
    </source>
</evidence>
<feature type="chain" id="PRO_5038809323" evidence="5">
    <location>
        <begin position="20"/>
        <end position="176"/>
    </location>
</feature>
<evidence type="ECO:0000256" key="4">
    <source>
        <dbReference type="ARBA" id="ARBA00023136"/>
    </source>
</evidence>
<name>A0A4P7IGS3_9ACTN</name>
<keyword evidence="5" id="KW-0732">Signal</keyword>
<evidence type="ECO:0000313" key="6">
    <source>
        <dbReference type="EMBL" id="QBX56468.1"/>
    </source>
</evidence>
<comment type="subcellular location">
    <subcellularLocation>
        <location evidence="1">Membrane</location>
        <topology evidence="1">Multi-pass membrane protein</topology>
    </subcellularLocation>
</comment>
<dbReference type="Proteomes" id="UP000294853">
    <property type="component" value="Chromosome"/>
</dbReference>
<feature type="signal peptide" evidence="5">
    <location>
        <begin position="1"/>
        <end position="19"/>
    </location>
</feature>
<accession>A0A4P7IGS3</accession>
<gene>
    <name evidence="6" type="ORF">EXE58_14000</name>
</gene>